<feature type="transmembrane region" description="Helical" evidence="11">
    <location>
        <begin position="71"/>
        <end position="89"/>
    </location>
</feature>
<feature type="transmembrane region" description="Helical" evidence="11">
    <location>
        <begin position="254"/>
        <end position="277"/>
    </location>
</feature>
<evidence type="ECO:0000259" key="12">
    <source>
        <dbReference type="PROSITE" id="PS50893"/>
    </source>
</evidence>
<dbReference type="Gene3D" id="3.40.50.300">
    <property type="entry name" value="P-loop containing nucleotide triphosphate hydrolases"/>
    <property type="match status" value="1"/>
</dbReference>
<dbReference type="GO" id="GO:0034040">
    <property type="term" value="F:ATPase-coupled lipid transmembrane transporter activity"/>
    <property type="evidence" value="ECO:0007669"/>
    <property type="project" value="InterPro"/>
</dbReference>
<dbReference type="EMBL" id="CP046565">
    <property type="protein sequence ID" value="QJD30008.1"/>
    <property type="molecule type" value="Genomic_DNA"/>
</dbReference>
<dbReference type="GO" id="GO:0005524">
    <property type="term" value="F:ATP binding"/>
    <property type="evidence" value="ECO:0007669"/>
    <property type="project" value="UniProtKB-KW"/>
</dbReference>
<evidence type="ECO:0000259" key="13">
    <source>
        <dbReference type="PROSITE" id="PS50929"/>
    </source>
</evidence>
<dbReference type="CDD" id="cd18552">
    <property type="entry name" value="ABC_6TM_MsbA_like"/>
    <property type="match status" value="1"/>
</dbReference>
<keyword evidence="3" id="KW-1003">Cell membrane</keyword>
<keyword evidence="15" id="KW-1185">Reference proteome</keyword>
<evidence type="ECO:0000256" key="2">
    <source>
        <dbReference type="ARBA" id="ARBA00022448"/>
    </source>
</evidence>
<dbReference type="Pfam" id="PF00005">
    <property type="entry name" value="ABC_tran"/>
    <property type="match status" value="1"/>
</dbReference>
<dbReference type="Gene3D" id="1.20.1560.10">
    <property type="entry name" value="ABC transporter type 1, transmembrane domain"/>
    <property type="match status" value="1"/>
</dbReference>
<dbReference type="InterPro" id="IPR011917">
    <property type="entry name" value="ABC_transpr_lipidA"/>
</dbReference>
<evidence type="ECO:0000256" key="1">
    <source>
        <dbReference type="ARBA" id="ARBA00004651"/>
    </source>
</evidence>
<feature type="transmembrane region" description="Helical" evidence="11">
    <location>
        <begin position="28"/>
        <end position="50"/>
    </location>
</feature>
<evidence type="ECO:0000256" key="4">
    <source>
        <dbReference type="ARBA" id="ARBA00022692"/>
    </source>
</evidence>
<evidence type="ECO:0000256" key="5">
    <source>
        <dbReference type="ARBA" id="ARBA00022741"/>
    </source>
</evidence>
<proteinExistence type="predicted"/>
<feature type="transmembrane region" description="Helical" evidence="11">
    <location>
        <begin position="283"/>
        <end position="303"/>
    </location>
</feature>
<feature type="domain" description="ABC transmembrane type-1" evidence="13">
    <location>
        <begin position="33"/>
        <end position="315"/>
    </location>
</feature>
<keyword evidence="9" id="KW-0445">Lipid transport</keyword>
<dbReference type="SUPFAM" id="SSF90123">
    <property type="entry name" value="ABC transporter transmembrane region"/>
    <property type="match status" value="1"/>
</dbReference>
<dbReference type="InterPro" id="IPR039421">
    <property type="entry name" value="Type_1_exporter"/>
</dbReference>
<dbReference type="PROSITE" id="PS50929">
    <property type="entry name" value="ABC_TM1F"/>
    <property type="match status" value="1"/>
</dbReference>
<evidence type="ECO:0000256" key="7">
    <source>
        <dbReference type="ARBA" id="ARBA00022967"/>
    </source>
</evidence>
<keyword evidence="6 14" id="KW-0067">ATP-binding</keyword>
<sequence>MKHSASESKPLSSGLAIYRRLLRYGFPYWKSFFVAVLAMIAYAAITPFFAKLIQPLIDGSFIDNDPTVLRHVSLMLIGLSVLRGIAGFLSEYCSGSVGRRVIADLRRDIFDQLLNLPCTFYDNASGGQLLSKLLYNTEQVSASLQQGIITCIREGFTIIGLMALMVYQNLVLSLVFLVLGPILGLSVRFVSKRFRRLSMRIQESMGKVSHVTQEVIDAHRIVKVFNGKAYEAAKFARENDRNQKRQMKLIATDALGGGVIHLISVAGVAGILYVVSLDSVRQTITPGSLMAFIAAMAMMLSPIRRLSQVVSVMQRGIAAGDSIFAMLDMPRERDTGRISLKRAHGTIEYRHVSLIYDDRHGAAVDDVSLVIPAGTTVALVGQSGSGKTSLVRLLPRLYENSAGEILIDGHDIRELTLESLRRQIAYVGQEVTLFNDTVANNIAYGCLDSVGFGAVREAARAANALDFIEALPQGFETFVGQQGIVLSGGQRQRIAIARALLKNAPILILDEATSALDAESERYVQQALEVLMRNRTTLVIAHRLSTIQNADQICVMRAGRIIECGTHAQLMAARGGYADLYAMQFGYSSMPDAVAVQAVSR</sequence>
<keyword evidence="2" id="KW-0813">Transport</keyword>
<dbReference type="PANTHER" id="PTHR43394">
    <property type="entry name" value="ATP-DEPENDENT PERMEASE MDL1, MITOCHONDRIAL"/>
    <property type="match status" value="1"/>
</dbReference>
<dbReference type="GO" id="GO:0005886">
    <property type="term" value="C:plasma membrane"/>
    <property type="evidence" value="ECO:0007669"/>
    <property type="project" value="UniProtKB-SubCell"/>
</dbReference>
<reference evidence="15" key="1">
    <citation type="submission" date="2019-12" db="EMBL/GenBank/DDBJ databases">
        <authorList>
            <person name="Awala S.I."/>
            <person name="Rhee S.K."/>
        </authorList>
    </citation>
    <scope>NUCLEOTIDE SEQUENCE [LARGE SCALE GENOMIC DNA]</scope>
    <source>
        <strain evidence="15">IM1</strain>
    </source>
</reference>
<dbReference type="FunFam" id="3.40.50.300:FF:000140">
    <property type="entry name" value="Lipid A export ATP-binding/permease protein MsbA"/>
    <property type="match status" value="1"/>
</dbReference>
<dbReference type="InterPro" id="IPR017871">
    <property type="entry name" value="ABC_transporter-like_CS"/>
</dbReference>
<protein>
    <submittedName>
        <fullName evidence="14">Lipid A export permease/ATP-binding protein MsbA</fullName>
    </submittedName>
</protein>
<dbReference type="InterPro" id="IPR003439">
    <property type="entry name" value="ABC_transporter-like_ATP-bd"/>
</dbReference>
<dbReference type="SMART" id="SM00382">
    <property type="entry name" value="AAA"/>
    <property type="match status" value="1"/>
</dbReference>
<comment type="subcellular location">
    <subcellularLocation>
        <location evidence="1">Cell membrane</location>
        <topology evidence="1">Multi-pass membrane protein</topology>
    </subcellularLocation>
</comment>
<dbReference type="InterPro" id="IPR036640">
    <property type="entry name" value="ABC1_TM_sf"/>
</dbReference>
<accession>A0A858Q816</accession>
<dbReference type="GO" id="GO:0015421">
    <property type="term" value="F:ABC-type oligopeptide transporter activity"/>
    <property type="evidence" value="ECO:0007669"/>
    <property type="project" value="TreeGrafter"/>
</dbReference>
<dbReference type="Pfam" id="PF00664">
    <property type="entry name" value="ABC_membrane"/>
    <property type="match status" value="1"/>
</dbReference>
<dbReference type="InterPro" id="IPR011527">
    <property type="entry name" value="ABC1_TM_dom"/>
</dbReference>
<dbReference type="Proteomes" id="UP000503004">
    <property type="component" value="Chromosome"/>
</dbReference>
<evidence type="ECO:0000256" key="3">
    <source>
        <dbReference type="ARBA" id="ARBA00022475"/>
    </source>
</evidence>
<gene>
    <name evidence="14" type="primary">msbA</name>
    <name evidence="14" type="ORF">GNH96_08515</name>
</gene>
<evidence type="ECO:0000256" key="10">
    <source>
        <dbReference type="ARBA" id="ARBA00023136"/>
    </source>
</evidence>
<evidence type="ECO:0000256" key="11">
    <source>
        <dbReference type="SAM" id="Phobius"/>
    </source>
</evidence>
<dbReference type="GO" id="GO:0016887">
    <property type="term" value="F:ATP hydrolysis activity"/>
    <property type="evidence" value="ECO:0007669"/>
    <property type="project" value="InterPro"/>
</dbReference>
<dbReference type="PANTHER" id="PTHR43394:SF1">
    <property type="entry name" value="ATP-BINDING CASSETTE SUB-FAMILY B MEMBER 10, MITOCHONDRIAL"/>
    <property type="match status" value="1"/>
</dbReference>
<evidence type="ECO:0000256" key="8">
    <source>
        <dbReference type="ARBA" id="ARBA00022989"/>
    </source>
</evidence>
<evidence type="ECO:0000313" key="15">
    <source>
        <dbReference type="Proteomes" id="UP000503004"/>
    </source>
</evidence>
<dbReference type="PROSITE" id="PS50893">
    <property type="entry name" value="ABC_TRANSPORTER_2"/>
    <property type="match status" value="1"/>
</dbReference>
<dbReference type="InterPro" id="IPR027417">
    <property type="entry name" value="P-loop_NTPase"/>
</dbReference>
<name>A0A858Q816_9GAMM</name>
<evidence type="ECO:0000313" key="14">
    <source>
        <dbReference type="EMBL" id="QJD30008.1"/>
    </source>
</evidence>
<evidence type="ECO:0000256" key="9">
    <source>
        <dbReference type="ARBA" id="ARBA00023055"/>
    </source>
</evidence>
<keyword evidence="10 11" id="KW-0472">Membrane</keyword>
<feature type="domain" description="ABC transporter" evidence="12">
    <location>
        <begin position="347"/>
        <end position="583"/>
    </location>
</feature>
<keyword evidence="7" id="KW-1278">Translocase</keyword>
<dbReference type="PROSITE" id="PS00211">
    <property type="entry name" value="ABC_TRANSPORTER_1"/>
    <property type="match status" value="1"/>
</dbReference>
<dbReference type="RefSeq" id="WP_169603288.1">
    <property type="nucleotide sequence ID" value="NZ_CP046565.1"/>
</dbReference>
<dbReference type="KEGG" id="metu:GNH96_08515"/>
<keyword evidence="5" id="KW-0547">Nucleotide-binding</keyword>
<dbReference type="SUPFAM" id="SSF52540">
    <property type="entry name" value="P-loop containing nucleoside triphosphate hydrolases"/>
    <property type="match status" value="1"/>
</dbReference>
<dbReference type="AlphaFoldDB" id="A0A858Q816"/>
<feature type="transmembrane region" description="Helical" evidence="11">
    <location>
        <begin position="170"/>
        <end position="190"/>
    </location>
</feature>
<keyword evidence="8 11" id="KW-1133">Transmembrane helix</keyword>
<dbReference type="NCBIfam" id="TIGR02203">
    <property type="entry name" value="MsbA_lipidA"/>
    <property type="match status" value="1"/>
</dbReference>
<evidence type="ECO:0000256" key="6">
    <source>
        <dbReference type="ARBA" id="ARBA00022840"/>
    </source>
</evidence>
<dbReference type="InterPro" id="IPR003593">
    <property type="entry name" value="AAA+_ATPase"/>
</dbReference>
<organism evidence="14 15">
    <name type="scientific">Methylococcus geothermalis</name>
    <dbReference type="NCBI Taxonomy" id="2681310"/>
    <lineage>
        <taxon>Bacteria</taxon>
        <taxon>Pseudomonadati</taxon>
        <taxon>Pseudomonadota</taxon>
        <taxon>Gammaproteobacteria</taxon>
        <taxon>Methylococcales</taxon>
        <taxon>Methylococcaceae</taxon>
        <taxon>Methylococcus</taxon>
    </lineage>
</organism>
<keyword evidence="4 11" id="KW-0812">Transmembrane</keyword>